<dbReference type="EMBL" id="HBFQ01016475">
    <property type="protein sequence ID" value="CAD8837089.1"/>
    <property type="molecule type" value="Transcribed_RNA"/>
</dbReference>
<dbReference type="InterPro" id="IPR007125">
    <property type="entry name" value="H2A/H2B/H3"/>
</dbReference>
<reference evidence="7" key="1">
    <citation type="submission" date="2021-01" db="EMBL/GenBank/DDBJ databases">
        <authorList>
            <person name="Corre E."/>
            <person name="Pelletier E."/>
            <person name="Niang G."/>
            <person name="Scheremetjew M."/>
            <person name="Finn R."/>
            <person name="Kale V."/>
            <person name="Holt S."/>
            <person name="Cochrane G."/>
            <person name="Meng A."/>
            <person name="Brown T."/>
            <person name="Cohen L."/>
        </authorList>
    </citation>
    <scope>NUCLEOTIDE SEQUENCE</scope>
</reference>
<accession>A0A7S0ZZA5</accession>
<evidence type="ECO:0000256" key="1">
    <source>
        <dbReference type="ARBA" id="ARBA00004123"/>
    </source>
</evidence>
<dbReference type="GO" id="GO:0003677">
    <property type="term" value="F:DNA binding"/>
    <property type="evidence" value="ECO:0007669"/>
    <property type="project" value="UniProtKB-KW"/>
</dbReference>
<dbReference type="SMART" id="SM00428">
    <property type="entry name" value="H3"/>
    <property type="match status" value="1"/>
</dbReference>
<proteinExistence type="inferred from homology"/>
<feature type="domain" description="Core Histone H2A/H2B/H3" evidence="6">
    <location>
        <begin position="85"/>
        <end position="169"/>
    </location>
</feature>
<dbReference type="Pfam" id="PF00125">
    <property type="entry name" value="Histone"/>
    <property type="match status" value="1"/>
</dbReference>
<dbReference type="GO" id="GO:0000786">
    <property type="term" value="C:nucleosome"/>
    <property type="evidence" value="ECO:0007669"/>
    <property type="project" value="InterPro"/>
</dbReference>
<evidence type="ECO:0000256" key="4">
    <source>
        <dbReference type="ARBA" id="ARBA00023242"/>
    </source>
</evidence>
<comment type="subcellular location">
    <subcellularLocation>
        <location evidence="1">Nucleus</location>
    </subcellularLocation>
</comment>
<protein>
    <recommendedName>
        <fullName evidence="6">Core Histone H2A/H2B/H3 domain-containing protein</fullName>
    </recommendedName>
</protein>
<dbReference type="GO" id="GO:0005634">
    <property type="term" value="C:nucleus"/>
    <property type="evidence" value="ECO:0007669"/>
    <property type="project" value="UniProtKB-SubCell"/>
</dbReference>
<name>A0A7S0ZZA5_NOCSC</name>
<dbReference type="InterPro" id="IPR009072">
    <property type="entry name" value="Histone-fold"/>
</dbReference>
<dbReference type="SUPFAM" id="SSF47113">
    <property type="entry name" value="Histone-fold"/>
    <property type="match status" value="1"/>
</dbReference>
<comment type="similarity">
    <text evidence="2">Belongs to the histone H3 family.</text>
</comment>
<dbReference type="PANTHER" id="PTHR45810:SF1">
    <property type="entry name" value="HISTONE H3-LIKE CENTROMERIC PROTEIN A"/>
    <property type="match status" value="1"/>
</dbReference>
<dbReference type="Gene3D" id="1.10.20.10">
    <property type="entry name" value="Histone, subunit A"/>
    <property type="match status" value="1"/>
</dbReference>
<sequence length="179" mass="20014">MVRARNPAPKRRPASWPADVDGLPAFGAPGPPADGPVVAGSTEGVDSSPAEDPRVPPADGSLGSRSRPSGVPRTKAERRRLKPVEREIRKLQANHRYLSFSRVGFARLVRDIQSQFSTEPLRWSAEALLLFQSAAEEYLMYLYADAYLATHHRHCVTLQTEDLRLVRRLRQPHCWGEPI</sequence>
<keyword evidence="3" id="KW-0238">DNA-binding</keyword>
<dbReference type="AlphaFoldDB" id="A0A7S0ZZA5"/>
<feature type="region of interest" description="Disordered" evidence="5">
    <location>
        <begin position="1"/>
        <end position="81"/>
    </location>
</feature>
<dbReference type="InterPro" id="IPR000164">
    <property type="entry name" value="Histone_H3/CENP-A"/>
</dbReference>
<evidence type="ECO:0000256" key="5">
    <source>
        <dbReference type="SAM" id="MobiDB-lite"/>
    </source>
</evidence>
<dbReference type="PRINTS" id="PR00622">
    <property type="entry name" value="HISTONEH3"/>
</dbReference>
<keyword evidence="4" id="KW-0539">Nucleus</keyword>
<dbReference type="GO" id="GO:0030527">
    <property type="term" value="F:structural constituent of chromatin"/>
    <property type="evidence" value="ECO:0007669"/>
    <property type="project" value="InterPro"/>
</dbReference>
<dbReference type="PANTHER" id="PTHR45810">
    <property type="entry name" value="HISTONE H3.2"/>
    <property type="match status" value="1"/>
</dbReference>
<gene>
    <name evidence="7" type="ORF">NSCI0253_LOCUS11437</name>
</gene>
<evidence type="ECO:0000256" key="3">
    <source>
        <dbReference type="ARBA" id="ARBA00023125"/>
    </source>
</evidence>
<dbReference type="GO" id="GO:0046982">
    <property type="term" value="F:protein heterodimerization activity"/>
    <property type="evidence" value="ECO:0007669"/>
    <property type="project" value="InterPro"/>
</dbReference>
<evidence type="ECO:0000313" key="7">
    <source>
        <dbReference type="EMBL" id="CAD8837089.1"/>
    </source>
</evidence>
<evidence type="ECO:0000256" key="2">
    <source>
        <dbReference type="ARBA" id="ARBA00010343"/>
    </source>
</evidence>
<organism evidence="7">
    <name type="scientific">Noctiluca scintillans</name>
    <name type="common">Sea sparkle</name>
    <name type="synonym">Red tide dinoflagellate</name>
    <dbReference type="NCBI Taxonomy" id="2966"/>
    <lineage>
        <taxon>Eukaryota</taxon>
        <taxon>Sar</taxon>
        <taxon>Alveolata</taxon>
        <taxon>Dinophyceae</taxon>
        <taxon>Noctilucales</taxon>
        <taxon>Noctilucaceae</taxon>
        <taxon>Noctiluca</taxon>
    </lineage>
</organism>
<evidence type="ECO:0000259" key="6">
    <source>
        <dbReference type="Pfam" id="PF00125"/>
    </source>
</evidence>